<dbReference type="VEuPathDB" id="FungiDB:VP01_70g9"/>
<evidence type="ECO:0000313" key="3">
    <source>
        <dbReference type="Proteomes" id="UP000037035"/>
    </source>
</evidence>
<feature type="signal peptide" evidence="1">
    <location>
        <begin position="1"/>
        <end position="20"/>
    </location>
</feature>
<dbReference type="OrthoDB" id="3246760at2759"/>
<reference evidence="2 3" key="1">
    <citation type="submission" date="2015-08" db="EMBL/GenBank/DDBJ databases">
        <title>Next Generation Sequencing and Analysis of the Genome of Puccinia sorghi L Schw, the Causal Agent of Maize Common Rust.</title>
        <authorList>
            <person name="Rochi L."/>
            <person name="Burguener G."/>
            <person name="Darino M."/>
            <person name="Turjanski A."/>
            <person name="Kreff E."/>
            <person name="Dieguez M.J."/>
            <person name="Sacco F."/>
        </authorList>
    </citation>
    <scope>NUCLEOTIDE SEQUENCE [LARGE SCALE GENOMIC DNA]</scope>
    <source>
        <strain evidence="2 3">RO10H11247</strain>
    </source>
</reference>
<keyword evidence="1" id="KW-0732">Signal</keyword>
<dbReference type="EMBL" id="LAVV01012495">
    <property type="protein sequence ID" value="KNZ46641.1"/>
    <property type="molecule type" value="Genomic_DNA"/>
</dbReference>
<evidence type="ECO:0000256" key="1">
    <source>
        <dbReference type="SAM" id="SignalP"/>
    </source>
</evidence>
<dbReference type="AlphaFoldDB" id="A0A0L6UDN7"/>
<protein>
    <submittedName>
        <fullName evidence="2">Uncharacterized protein</fullName>
    </submittedName>
</protein>
<organism evidence="2 3">
    <name type="scientific">Puccinia sorghi</name>
    <dbReference type="NCBI Taxonomy" id="27349"/>
    <lineage>
        <taxon>Eukaryota</taxon>
        <taxon>Fungi</taxon>
        <taxon>Dikarya</taxon>
        <taxon>Basidiomycota</taxon>
        <taxon>Pucciniomycotina</taxon>
        <taxon>Pucciniomycetes</taxon>
        <taxon>Pucciniales</taxon>
        <taxon>Pucciniaceae</taxon>
        <taxon>Puccinia</taxon>
    </lineage>
</organism>
<proteinExistence type="predicted"/>
<accession>A0A0L6UDN7</accession>
<dbReference type="Proteomes" id="UP000037035">
    <property type="component" value="Unassembled WGS sequence"/>
</dbReference>
<sequence length="223" mass="25835">MSSLLLSCLPLFIFFCPALKFKTWQSTSGLLIDTFDLVLKHCYIIYQAVQPRIATMTCTIEVMLLNNEAFFKRWVGHLFFHEIVVQCTFIDVLFIKANMSKYTFTFVCDEIKYHDVFWNNSNHPQAPVQWQLLVALVHLGLNGNGESPHRLAQVFNISVRGKYCVPKVGSRSKQCTTTIRYTCETNIWMSHFAKEGINRLLMDRIITIVDEHQKLYGKGEKDL</sequence>
<feature type="chain" id="PRO_5005567751" evidence="1">
    <location>
        <begin position="21"/>
        <end position="223"/>
    </location>
</feature>
<evidence type="ECO:0000313" key="2">
    <source>
        <dbReference type="EMBL" id="KNZ46641.1"/>
    </source>
</evidence>
<gene>
    <name evidence="2" type="ORF">VP01_70g9</name>
</gene>
<comment type="caution">
    <text evidence="2">The sequence shown here is derived from an EMBL/GenBank/DDBJ whole genome shotgun (WGS) entry which is preliminary data.</text>
</comment>
<keyword evidence="3" id="KW-1185">Reference proteome</keyword>
<name>A0A0L6UDN7_9BASI</name>